<dbReference type="Proteomes" id="UP000186922">
    <property type="component" value="Unassembled WGS sequence"/>
</dbReference>
<evidence type="ECO:0000313" key="2">
    <source>
        <dbReference type="Proteomes" id="UP000186922"/>
    </source>
</evidence>
<dbReference type="EMBL" id="BDGG01000001">
    <property type="protein sequence ID" value="GAU89870.1"/>
    <property type="molecule type" value="Genomic_DNA"/>
</dbReference>
<gene>
    <name evidence="1" type="primary">RvY_02369</name>
    <name evidence="1" type="synonym">RvY_02369.1</name>
    <name evidence="1" type="ORF">RvY_02369-1</name>
</gene>
<comment type="caution">
    <text evidence="1">The sequence shown here is derived from an EMBL/GenBank/DDBJ whole genome shotgun (WGS) entry which is preliminary data.</text>
</comment>
<protein>
    <submittedName>
        <fullName evidence="1">Uncharacterized protein</fullName>
    </submittedName>
</protein>
<name>A0A1D1UMU5_RAMVA</name>
<proteinExistence type="predicted"/>
<reference evidence="1 2" key="1">
    <citation type="journal article" date="2016" name="Nat. Commun.">
        <title>Extremotolerant tardigrade genome and improved radiotolerance of human cultured cells by tardigrade-unique protein.</title>
        <authorList>
            <person name="Hashimoto T."/>
            <person name="Horikawa D.D."/>
            <person name="Saito Y."/>
            <person name="Kuwahara H."/>
            <person name="Kozuka-Hata H."/>
            <person name="Shin-I T."/>
            <person name="Minakuchi Y."/>
            <person name="Ohishi K."/>
            <person name="Motoyama A."/>
            <person name="Aizu T."/>
            <person name="Enomoto A."/>
            <person name="Kondo K."/>
            <person name="Tanaka S."/>
            <person name="Hara Y."/>
            <person name="Koshikawa S."/>
            <person name="Sagara H."/>
            <person name="Miura T."/>
            <person name="Yokobori S."/>
            <person name="Miyagawa K."/>
            <person name="Suzuki Y."/>
            <person name="Kubo T."/>
            <person name="Oyama M."/>
            <person name="Kohara Y."/>
            <person name="Fujiyama A."/>
            <person name="Arakawa K."/>
            <person name="Katayama T."/>
            <person name="Toyoda A."/>
            <person name="Kunieda T."/>
        </authorList>
    </citation>
    <scope>NUCLEOTIDE SEQUENCE [LARGE SCALE GENOMIC DNA]</scope>
    <source>
        <strain evidence="1 2">YOKOZUNA-1</strain>
    </source>
</reference>
<dbReference type="AlphaFoldDB" id="A0A1D1UMU5"/>
<organism evidence="1 2">
    <name type="scientific">Ramazzottius varieornatus</name>
    <name type="common">Water bear</name>
    <name type="synonym">Tardigrade</name>
    <dbReference type="NCBI Taxonomy" id="947166"/>
    <lineage>
        <taxon>Eukaryota</taxon>
        <taxon>Metazoa</taxon>
        <taxon>Ecdysozoa</taxon>
        <taxon>Tardigrada</taxon>
        <taxon>Eutardigrada</taxon>
        <taxon>Parachela</taxon>
        <taxon>Hypsibioidea</taxon>
        <taxon>Ramazzottiidae</taxon>
        <taxon>Ramazzottius</taxon>
    </lineage>
</organism>
<accession>A0A1D1UMU5</accession>
<keyword evidence="2" id="KW-1185">Reference proteome</keyword>
<sequence length="158" mass="17607">MVYRNVSVFFFNFKTLPCLPCLASESQRLPAVDYLTWYPYDYLAGCRTIKLDHGGLASCPGGEHALTGRRDASGSSQRLLPATTACLSQVSWTCWNGSSMSSMGSIYIRRYRDGEALLTEKSIWSSSSRLTTISLFRTCPSMFASSVIARRPSIHKNR</sequence>
<evidence type="ECO:0000313" key="1">
    <source>
        <dbReference type="EMBL" id="GAU89870.1"/>
    </source>
</evidence>